<organism evidence="1 2">
    <name type="scientific">Eumeta variegata</name>
    <name type="common">Bagworm moth</name>
    <name type="synonym">Eumeta japonica</name>
    <dbReference type="NCBI Taxonomy" id="151549"/>
    <lineage>
        <taxon>Eukaryota</taxon>
        <taxon>Metazoa</taxon>
        <taxon>Ecdysozoa</taxon>
        <taxon>Arthropoda</taxon>
        <taxon>Hexapoda</taxon>
        <taxon>Insecta</taxon>
        <taxon>Pterygota</taxon>
        <taxon>Neoptera</taxon>
        <taxon>Endopterygota</taxon>
        <taxon>Lepidoptera</taxon>
        <taxon>Glossata</taxon>
        <taxon>Ditrysia</taxon>
        <taxon>Tineoidea</taxon>
        <taxon>Psychidae</taxon>
        <taxon>Oiketicinae</taxon>
        <taxon>Eumeta</taxon>
    </lineage>
</organism>
<dbReference type="AlphaFoldDB" id="A0A4C1ZUV7"/>
<keyword evidence="2" id="KW-1185">Reference proteome</keyword>
<dbReference type="EMBL" id="BGZK01002080">
    <property type="protein sequence ID" value="GBP90387.1"/>
    <property type="molecule type" value="Genomic_DNA"/>
</dbReference>
<evidence type="ECO:0000313" key="2">
    <source>
        <dbReference type="Proteomes" id="UP000299102"/>
    </source>
</evidence>
<sequence length="165" mass="18328">MGRGIRYPFFNQLCVSEQRAQFYRSRDRPAGPCGELTRRSGADDAPLQKSALRLPAVAIVKWFCESYRSGSRTHFAKRSTLSFRGKATLCHNRVSYWKSLKTMTIAQKGFPNAVKAGAVATLEDEATPRASATTDDCCLILAVQLEVTSRRPGPGGRSSDRIYFM</sequence>
<evidence type="ECO:0000313" key="1">
    <source>
        <dbReference type="EMBL" id="GBP90387.1"/>
    </source>
</evidence>
<name>A0A4C1ZUV7_EUMVA</name>
<reference evidence="1 2" key="1">
    <citation type="journal article" date="2019" name="Commun. Biol.">
        <title>The bagworm genome reveals a unique fibroin gene that provides high tensile strength.</title>
        <authorList>
            <person name="Kono N."/>
            <person name="Nakamura H."/>
            <person name="Ohtoshi R."/>
            <person name="Tomita M."/>
            <person name="Numata K."/>
            <person name="Arakawa K."/>
        </authorList>
    </citation>
    <scope>NUCLEOTIDE SEQUENCE [LARGE SCALE GENOMIC DNA]</scope>
</reference>
<protein>
    <submittedName>
        <fullName evidence="1">Uncharacterized protein</fullName>
    </submittedName>
</protein>
<comment type="caution">
    <text evidence="1">The sequence shown here is derived from an EMBL/GenBank/DDBJ whole genome shotgun (WGS) entry which is preliminary data.</text>
</comment>
<dbReference type="Proteomes" id="UP000299102">
    <property type="component" value="Unassembled WGS sequence"/>
</dbReference>
<accession>A0A4C1ZUV7</accession>
<proteinExistence type="predicted"/>
<gene>
    <name evidence="1" type="ORF">EVAR_65795_1</name>
</gene>